<keyword evidence="4 9" id="KW-0547">Nucleotide-binding</keyword>
<dbReference type="PROSITE" id="PS51278">
    <property type="entry name" value="GATASE_TYPE_2"/>
    <property type="match status" value="1"/>
</dbReference>
<evidence type="ECO:0000259" key="11">
    <source>
        <dbReference type="PROSITE" id="PS51278"/>
    </source>
</evidence>
<evidence type="ECO:0000256" key="10">
    <source>
        <dbReference type="PIRSR" id="PIRSR001589-3"/>
    </source>
</evidence>
<feature type="site" description="Important for beta-aspartyl-AMP intermediate formation" evidence="10">
    <location>
        <position position="362"/>
    </location>
</feature>
<feature type="active site" description="For GATase activity" evidence="8">
    <location>
        <position position="2"/>
    </location>
</feature>
<dbReference type="GO" id="GO:0005524">
    <property type="term" value="F:ATP binding"/>
    <property type="evidence" value="ECO:0007669"/>
    <property type="project" value="UniProtKB-KW"/>
</dbReference>
<reference evidence="12 13" key="1">
    <citation type="submission" date="2018-04" db="EMBL/GenBank/DDBJ databases">
        <title>Flavobacterium sp. nov., isolated from glacier ice.</title>
        <authorList>
            <person name="Liu Q."/>
            <person name="Xin Y.-H."/>
        </authorList>
    </citation>
    <scope>NUCLEOTIDE SEQUENCE [LARGE SCALE GENOMIC DNA]</scope>
    <source>
        <strain evidence="12 13">RB1R5</strain>
    </source>
</reference>
<dbReference type="AlphaFoldDB" id="A0A2U1JIN6"/>
<keyword evidence="8" id="KW-0028">Amino-acid biosynthesis</keyword>
<dbReference type="EMBL" id="QCZI01000010">
    <property type="protein sequence ID" value="PWA04864.1"/>
    <property type="molecule type" value="Genomic_DNA"/>
</dbReference>
<dbReference type="CDD" id="cd01991">
    <property type="entry name" value="Asn_synthase_B_C"/>
    <property type="match status" value="1"/>
</dbReference>
<comment type="catalytic activity">
    <reaction evidence="7">
        <text>L-aspartate + L-glutamine + ATP + H2O = L-asparagine + L-glutamate + AMP + diphosphate + H(+)</text>
        <dbReference type="Rhea" id="RHEA:12228"/>
        <dbReference type="ChEBI" id="CHEBI:15377"/>
        <dbReference type="ChEBI" id="CHEBI:15378"/>
        <dbReference type="ChEBI" id="CHEBI:29985"/>
        <dbReference type="ChEBI" id="CHEBI:29991"/>
        <dbReference type="ChEBI" id="CHEBI:30616"/>
        <dbReference type="ChEBI" id="CHEBI:33019"/>
        <dbReference type="ChEBI" id="CHEBI:58048"/>
        <dbReference type="ChEBI" id="CHEBI:58359"/>
        <dbReference type="ChEBI" id="CHEBI:456215"/>
        <dbReference type="EC" id="6.3.5.4"/>
    </reaction>
</comment>
<dbReference type="PANTHER" id="PTHR43284:SF1">
    <property type="entry name" value="ASPARAGINE SYNTHETASE"/>
    <property type="match status" value="1"/>
</dbReference>
<dbReference type="PANTHER" id="PTHR43284">
    <property type="entry name" value="ASPARAGINE SYNTHETASE (GLUTAMINE-HYDROLYZING)"/>
    <property type="match status" value="1"/>
</dbReference>
<evidence type="ECO:0000256" key="5">
    <source>
        <dbReference type="ARBA" id="ARBA00022840"/>
    </source>
</evidence>
<feature type="domain" description="Glutamine amidotransferase type-2" evidence="11">
    <location>
        <begin position="2"/>
        <end position="211"/>
    </location>
</feature>
<dbReference type="GO" id="GO:0004066">
    <property type="term" value="F:asparagine synthase (glutamine-hydrolyzing) activity"/>
    <property type="evidence" value="ECO:0007669"/>
    <property type="project" value="UniProtKB-EC"/>
</dbReference>
<dbReference type="GO" id="GO:0005829">
    <property type="term" value="C:cytosol"/>
    <property type="evidence" value="ECO:0007669"/>
    <property type="project" value="TreeGrafter"/>
</dbReference>
<keyword evidence="5 9" id="KW-0067">ATP-binding</keyword>
<evidence type="ECO:0000256" key="9">
    <source>
        <dbReference type="PIRSR" id="PIRSR001589-2"/>
    </source>
</evidence>
<dbReference type="NCBIfam" id="TIGR01536">
    <property type="entry name" value="asn_synth_AEB"/>
    <property type="match status" value="1"/>
</dbReference>
<dbReference type="Pfam" id="PF00733">
    <property type="entry name" value="Asn_synthase"/>
    <property type="match status" value="1"/>
</dbReference>
<organism evidence="12 13">
    <name type="scientific">Flavobacterium psychrotolerans</name>
    <dbReference type="NCBI Taxonomy" id="2169410"/>
    <lineage>
        <taxon>Bacteria</taxon>
        <taxon>Pseudomonadati</taxon>
        <taxon>Bacteroidota</taxon>
        <taxon>Flavobacteriia</taxon>
        <taxon>Flavobacteriales</taxon>
        <taxon>Flavobacteriaceae</taxon>
        <taxon>Flavobacterium</taxon>
    </lineage>
</organism>
<dbReference type="Gene3D" id="3.60.20.10">
    <property type="entry name" value="Glutamine Phosphoribosylpyrophosphate, subunit 1, domain 1"/>
    <property type="match status" value="1"/>
</dbReference>
<accession>A0A2U1JIN6</accession>
<keyword evidence="8" id="KW-0061">Asparagine biosynthesis</keyword>
<dbReference type="InterPro" id="IPR001962">
    <property type="entry name" value="Asn_synthase"/>
</dbReference>
<dbReference type="InterPro" id="IPR006426">
    <property type="entry name" value="Asn_synth_AEB"/>
</dbReference>
<dbReference type="InterPro" id="IPR029055">
    <property type="entry name" value="Ntn_hydrolases_N"/>
</dbReference>
<comment type="caution">
    <text evidence="12">The sequence shown here is derived from an EMBL/GenBank/DDBJ whole genome shotgun (WGS) entry which is preliminary data.</text>
</comment>
<evidence type="ECO:0000256" key="1">
    <source>
        <dbReference type="ARBA" id="ARBA00005187"/>
    </source>
</evidence>
<dbReference type="Gene3D" id="3.40.50.620">
    <property type="entry name" value="HUPs"/>
    <property type="match status" value="1"/>
</dbReference>
<sequence>MCGIAGLIRKSVAVEQTEIEKMTDALSHRGPDGSGFYVSGNMGIGHRRLSIIDLEGGKQPLCNEDQTIWITFNGEIYNYLELRAVLLQKGHRFKTHSDTEAIVHAYEEWGTDCVTKLRGMFAFAILDNNKKELFIARDHFGIKPLVYAVTSGIFCFASELQVLKKVKGIDWSTNLVALDQYLQFQYIPAPNTIYSQAHKLPPAHWMRVKNDGTILEIKRYWQLEFREGSVKTEAEWAEGLSEVLKESVKAHLVSDVPFGAFLSGGIDSSAVVGYMAQQMQQPVKTFSIGFKEEHYSELKYARMVAKHWKTDHHEEIVEPDALSILPQLAKHYGEPFGDSSAIPTWYVSRLARRHVTMVLTGDAADELFAGYQSYTTRWNKHLSPVPEHLPAHKKMMYPILNRLNSKKFAMRTASVNDWVRYAHYYDDASRNQLWNREISNSFSTNNRVFMEEIMEKSKAFGHFQKAQALDFNTYLPGAVLTKVDIASMMHSLETRTPFLDIKVAEYAATIPQSYNIKKINGNWEGKLLLKKDLESSFSKEFVYRPKMGFAVPITDWFGSLGSKNSEVKERLLDTQNGFSDYFNRDTLEKIANGNHAGQKWLLLFLQEWMQQQ</sequence>
<dbReference type="CDD" id="cd00712">
    <property type="entry name" value="AsnB"/>
    <property type="match status" value="1"/>
</dbReference>
<dbReference type="SUPFAM" id="SSF52402">
    <property type="entry name" value="Adenine nucleotide alpha hydrolases-like"/>
    <property type="match status" value="1"/>
</dbReference>
<dbReference type="RefSeq" id="WP_116725011.1">
    <property type="nucleotide sequence ID" value="NZ_QCZI01000010.1"/>
</dbReference>
<dbReference type="SUPFAM" id="SSF56235">
    <property type="entry name" value="N-terminal nucleophile aminohydrolases (Ntn hydrolases)"/>
    <property type="match status" value="1"/>
</dbReference>
<evidence type="ECO:0000256" key="8">
    <source>
        <dbReference type="PIRSR" id="PIRSR001589-1"/>
    </source>
</evidence>
<evidence type="ECO:0000256" key="2">
    <source>
        <dbReference type="ARBA" id="ARBA00005752"/>
    </source>
</evidence>
<keyword evidence="6 8" id="KW-0315">Glutamine amidotransferase</keyword>
<feature type="binding site" evidence="9">
    <location>
        <position position="288"/>
    </location>
    <ligand>
        <name>ATP</name>
        <dbReference type="ChEBI" id="CHEBI:30616"/>
    </ligand>
</feature>
<evidence type="ECO:0000256" key="3">
    <source>
        <dbReference type="ARBA" id="ARBA00012737"/>
    </source>
</evidence>
<dbReference type="InterPro" id="IPR017932">
    <property type="entry name" value="GATase_2_dom"/>
</dbReference>
<dbReference type="InterPro" id="IPR051786">
    <property type="entry name" value="ASN_synthetase/amidase"/>
</dbReference>
<comment type="pathway">
    <text evidence="1">Amino-acid biosynthesis; L-asparagine biosynthesis; L-asparagine from L-aspartate (L-Gln route): step 1/1.</text>
</comment>
<comment type="similarity">
    <text evidence="2">Belongs to the asparagine synthetase family.</text>
</comment>
<name>A0A2U1JIN6_9FLAO</name>
<evidence type="ECO:0000313" key="12">
    <source>
        <dbReference type="EMBL" id="PWA04864.1"/>
    </source>
</evidence>
<protein>
    <recommendedName>
        <fullName evidence="3">asparagine synthase (glutamine-hydrolyzing)</fullName>
        <ecNumber evidence="3">6.3.5.4</ecNumber>
    </recommendedName>
</protein>
<dbReference type="EC" id="6.3.5.4" evidence="3"/>
<dbReference type="Proteomes" id="UP000245449">
    <property type="component" value="Unassembled WGS sequence"/>
</dbReference>
<feature type="binding site" evidence="9">
    <location>
        <position position="98"/>
    </location>
    <ligand>
        <name>L-glutamine</name>
        <dbReference type="ChEBI" id="CHEBI:58359"/>
    </ligand>
</feature>
<dbReference type="InterPro" id="IPR033738">
    <property type="entry name" value="AsnB_N"/>
</dbReference>
<dbReference type="OrthoDB" id="9763290at2"/>
<keyword evidence="13" id="KW-1185">Reference proteome</keyword>
<evidence type="ECO:0000256" key="7">
    <source>
        <dbReference type="ARBA" id="ARBA00048741"/>
    </source>
</evidence>
<dbReference type="PIRSF" id="PIRSF001589">
    <property type="entry name" value="Asn_synthetase_glu-h"/>
    <property type="match status" value="1"/>
</dbReference>
<dbReference type="GO" id="GO:0006529">
    <property type="term" value="P:asparagine biosynthetic process"/>
    <property type="evidence" value="ECO:0007669"/>
    <property type="project" value="UniProtKB-KW"/>
</dbReference>
<gene>
    <name evidence="12" type="primary">asnB</name>
    <name evidence="12" type="ORF">DB895_08845</name>
</gene>
<evidence type="ECO:0000256" key="6">
    <source>
        <dbReference type="ARBA" id="ARBA00022962"/>
    </source>
</evidence>
<evidence type="ECO:0000313" key="13">
    <source>
        <dbReference type="Proteomes" id="UP000245449"/>
    </source>
</evidence>
<dbReference type="Pfam" id="PF13537">
    <property type="entry name" value="GATase_7"/>
    <property type="match status" value="1"/>
</dbReference>
<evidence type="ECO:0000256" key="4">
    <source>
        <dbReference type="ARBA" id="ARBA00022741"/>
    </source>
</evidence>
<proteinExistence type="inferred from homology"/>
<dbReference type="InterPro" id="IPR014729">
    <property type="entry name" value="Rossmann-like_a/b/a_fold"/>
</dbReference>